<dbReference type="InterPro" id="IPR009057">
    <property type="entry name" value="Homeodomain-like_sf"/>
</dbReference>
<dbReference type="OrthoDB" id="10066259at2759"/>
<dbReference type="EMBL" id="OB660037">
    <property type="protein sequence ID" value="CAD7222210.1"/>
    <property type="molecule type" value="Genomic_DNA"/>
</dbReference>
<name>A0A7R8W055_9CRUS</name>
<evidence type="ECO:0000256" key="6">
    <source>
        <dbReference type="RuleBase" id="RU000682"/>
    </source>
</evidence>
<dbReference type="InterPro" id="IPR050255">
    <property type="entry name" value="POU_domain_TF"/>
</dbReference>
<keyword evidence="3 5" id="KW-0371">Homeobox</keyword>
<keyword evidence="2 5" id="KW-0238">DNA-binding</keyword>
<reference evidence="8" key="1">
    <citation type="submission" date="2020-11" db="EMBL/GenBank/DDBJ databases">
        <authorList>
            <person name="Tran Van P."/>
        </authorList>
    </citation>
    <scope>NUCLEOTIDE SEQUENCE</scope>
</reference>
<dbReference type="GO" id="GO:0000981">
    <property type="term" value="F:DNA-binding transcription factor activity, RNA polymerase II-specific"/>
    <property type="evidence" value="ECO:0007669"/>
    <property type="project" value="InterPro"/>
</dbReference>
<dbReference type="PANTHER" id="PTHR11636">
    <property type="entry name" value="POU DOMAIN"/>
    <property type="match status" value="1"/>
</dbReference>
<dbReference type="SMART" id="SM00389">
    <property type="entry name" value="HOX"/>
    <property type="match status" value="1"/>
</dbReference>
<dbReference type="Gene3D" id="1.10.10.60">
    <property type="entry name" value="Homeodomain-like"/>
    <property type="match status" value="1"/>
</dbReference>
<dbReference type="PROSITE" id="PS00027">
    <property type="entry name" value="HOMEOBOX_1"/>
    <property type="match status" value="1"/>
</dbReference>
<evidence type="ECO:0000256" key="2">
    <source>
        <dbReference type="ARBA" id="ARBA00023125"/>
    </source>
</evidence>
<protein>
    <submittedName>
        <fullName evidence="8">Uncharacterized protein</fullName>
    </submittedName>
</protein>
<dbReference type="GO" id="GO:0005634">
    <property type="term" value="C:nucleus"/>
    <property type="evidence" value="ECO:0007669"/>
    <property type="project" value="UniProtKB-SubCell"/>
</dbReference>
<sequence>MGRAVKYLPGALEQHFQKQPKPAAQEISSLAENLQLEKEVVRVWFCNRRQKEKRMTPPHLGEGGSPGSVGTHDGIHPSHLHPHEAGHIPLPPHHIEKIEHPSMEHPLDSHQLQRLHEEHRRMEEHQQRLHAERMERLHQEHAAAQHQSYGHHGSPVMQQQHHLHHPGQGSPPIMSPPPPGSVSTTMVSH</sequence>
<evidence type="ECO:0000256" key="1">
    <source>
        <dbReference type="ARBA" id="ARBA00004123"/>
    </source>
</evidence>
<dbReference type="SUPFAM" id="SSF46689">
    <property type="entry name" value="Homeodomain-like"/>
    <property type="match status" value="1"/>
</dbReference>
<feature type="region of interest" description="Disordered" evidence="7">
    <location>
        <begin position="53"/>
        <end position="76"/>
    </location>
</feature>
<evidence type="ECO:0000313" key="8">
    <source>
        <dbReference type="EMBL" id="CAD7222210.1"/>
    </source>
</evidence>
<comment type="subcellular location">
    <subcellularLocation>
        <location evidence="1 5 6">Nucleus</location>
    </subcellularLocation>
</comment>
<dbReference type="GO" id="GO:0000978">
    <property type="term" value="F:RNA polymerase II cis-regulatory region sequence-specific DNA binding"/>
    <property type="evidence" value="ECO:0007669"/>
    <property type="project" value="TreeGrafter"/>
</dbReference>
<evidence type="ECO:0000256" key="7">
    <source>
        <dbReference type="SAM" id="MobiDB-lite"/>
    </source>
</evidence>
<dbReference type="InterPro" id="IPR001356">
    <property type="entry name" value="HD"/>
</dbReference>
<accession>A0A7R8W055</accession>
<dbReference type="PROSITE" id="PS50071">
    <property type="entry name" value="HOMEOBOX_2"/>
    <property type="match status" value="1"/>
</dbReference>
<evidence type="ECO:0000256" key="4">
    <source>
        <dbReference type="ARBA" id="ARBA00023242"/>
    </source>
</evidence>
<evidence type="ECO:0000256" key="5">
    <source>
        <dbReference type="PROSITE-ProRule" id="PRU00108"/>
    </source>
</evidence>
<proteinExistence type="predicted"/>
<organism evidence="8">
    <name type="scientific">Cyprideis torosa</name>
    <dbReference type="NCBI Taxonomy" id="163714"/>
    <lineage>
        <taxon>Eukaryota</taxon>
        <taxon>Metazoa</taxon>
        <taxon>Ecdysozoa</taxon>
        <taxon>Arthropoda</taxon>
        <taxon>Crustacea</taxon>
        <taxon>Oligostraca</taxon>
        <taxon>Ostracoda</taxon>
        <taxon>Podocopa</taxon>
        <taxon>Podocopida</taxon>
        <taxon>Cytherocopina</taxon>
        <taxon>Cytheroidea</taxon>
        <taxon>Cytherideidae</taxon>
        <taxon>Cyprideis</taxon>
    </lineage>
</organism>
<feature type="DNA-binding region" description="Homeobox" evidence="5">
    <location>
        <begin position="14"/>
        <end position="56"/>
    </location>
</feature>
<feature type="region of interest" description="Disordered" evidence="7">
    <location>
        <begin position="140"/>
        <end position="189"/>
    </location>
</feature>
<gene>
    <name evidence="8" type="ORF">CTOB1V02_LOCUS225</name>
</gene>
<dbReference type="AlphaFoldDB" id="A0A7R8W055"/>
<evidence type="ECO:0000256" key="3">
    <source>
        <dbReference type="ARBA" id="ARBA00023155"/>
    </source>
</evidence>
<dbReference type="CDD" id="cd00086">
    <property type="entry name" value="homeodomain"/>
    <property type="match status" value="1"/>
</dbReference>
<keyword evidence="4 5" id="KW-0539">Nucleus</keyword>
<dbReference type="InterPro" id="IPR017970">
    <property type="entry name" value="Homeobox_CS"/>
</dbReference>
<dbReference type="PANTHER" id="PTHR11636:SF89">
    <property type="entry name" value="POU DOMAIN PROTEIN 2, ISOFORM B-RELATED"/>
    <property type="match status" value="1"/>
</dbReference>
<dbReference type="Pfam" id="PF00046">
    <property type="entry name" value="Homeodomain"/>
    <property type="match status" value="1"/>
</dbReference>